<dbReference type="InterPro" id="IPR036388">
    <property type="entry name" value="WH-like_DNA-bd_sf"/>
</dbReference>
<evidence type="ECO:0000259" key="1">
    <source>
        <dbReference type="Pfam" id="PF01978"/>
    </source>
</evidence>
<name>A0A1F6C4B3_9BACT</name>
<dbReference type="InterPro" id="IPR011991">
    <property type="entry name" value="ArsR-like_HTH"/>
</dbReference>
<protein>
    <recommendedName>
        <fullName evidence="1">Transcription regulator TrmB N-terminal domain-containing protein</fullName>
    </recommendedName>
</protein>
<feature type="domain" description="Transcription regulator TrmB N-terminal" evidence="1">
    <location>
        <begin position="5"/>
        <end position="73"/>
    </location>
</feature>
<dbReference type="PANTHER" id="PTHR34293:SF1">
    <property type="entry name" value="HTH-TYPE TRANSCRIPTIONAL REGULATOR TRMBL2"/>
    <property type="match status" value="1"/>
</dbReference>
<dbReference type="Gene3D" id="1.10.10.10">
    <property type="entry name" value="Winged helix-like DNA-binding domain superfamily/Winged helix DNA-binding domain"/>
    <property type="match status" value="1"/>
</dbReference>
<dbReference type="Pfam" id="PF01978">
    <property type="entry name" value="TrmB"/>
    <property type="match status" value="1"/>
</dbReference>
<reference evidence="2 3" key="1">
    <citation type="journal article" date="2016" name="Nat. Commun.">
        <title>Thousands of microbial genomes shed light on interconnected biogeochemical processes in an aquifer system.</title>
        <authorList>
            <person name="Anantharaman K."/>
            <person name="Brown C.T."/>
            <person name="Hug L.A."/>
            <person name="Sharon I."/>
            <person name="Castelle C.J."/>
            <person name="Probst A.J."/>
            <person name="Thomas B.C."/>
            <person name="Singh A."/>
            <person name="Wilkins M.J."/>
            <person name="Karaoz U."/>
            <person name="Brodie E.L."/>
            <person name="Williams K.H."/>
            <person name="Hubbard S.S."/>
            <person name="Banfield J.F."/>
        </authorList>
    </citation>
    <scope>NUCLEOTIDE SEQUENCE [LARGE SCALE GENOMIC DNA]</scope>
</reference>
<comment type="caution">
    <text evidence="2">The sequence shown here is derived from an EMBL/GenBank/DDBJ whole genome shotgun (WGS) entry which is preliminary data.</text>
</comment>
<evidence type="ECO:0000313" key="2">
    <source>
        <dbReference type="EMBL" id="OGG43627.1"/>
    </source>
</evidence>
<accession>A0A1F6C4B3</accession>
<dbReference type="STRING" id="1798473.A3G50_00945"/>
<evidence type="ECO:0000313" key="3">
    <source>
        <dbReference type="Proteomes" id="UP000176633"/>
    </source>
</evidence>
<dbReference type="InterPro" id="IPR051797">
    <property type="entry name" value="TrmB-like"/>
</dbReference>
<dbReference type="CDD" id="cd00090">
    <property type="entry name" value="HTH_ARSR"/>
    <property type="match status" value="1"/>
</dbReference>
<dbReference type="InterPro" id="IPR036390">
    <property type="entry name" value="WH_DNA-bd_sf"/>
</dbReference>
<organism evidence="2 3">
    <name type="scientific">Candidatus Jorgensenbacteria bacterium RIFCSPLOWO2_12_FULL_42_11</name>
    <dbReference type="NCBI Taxonomy" id="1798473"/>
    <lineage>
        <taxon>Bacteria</taxon>
        <taxon>Candidatus Joergenseniibacteriota</taxon>
    </lineage>
</organism>
<proteinExistence type="predicted"/>
<gene>
    <name evidence="2" type="ORF">A3G50_00945</name>
</gene>
<dbReference type="PANTHER" id="PTHR34293">
    <property type="entry name" value="HTH-TYPE TRANSCRIPTIONAL REGULATOR TRMBL2"/>
    <property type="match status" value="1"/>
</dbReference>
<sequence length="250" mass="28928">MIPFLKQLGLSEKEAKVYLASLELGEATVLELAKKSALNRTTVYIEIEKLSQKGLVSSIEKGKKRYFSPIHPENLLSLIIEKQKRDLEEKTKLFQKILPDLTAIHNLAPNKPGIQFFEGIEGLKLIREMLLADKYKEISQFVNLEAVYKILPEDRLFRKKLEEKFKQEQIFSKLIYTASSPIITAPQEKLDQYKFIPINQISPFYTEINVYGHKTIFGTFKEKITTLIIEDEEIANTVKIMFDLIWNSLS</sequence>
<dbReference type="InterPro" id="IPR002831">
    <property type="entry name" value="Tscrpt_reg_TrmB_N"/>
</dbReference>
<dbReference type="SUPFAM" id="SSF46785">
    <property type="entry name" value="Winged helix' DNA-binding domain"/>
    <property type="match status" value="1"/>
</dbReference>
<dbReference type="EMBL" id="MFKM01000009">
    <property type="protein sequence ID" value="OGG43627.1"/>
    <property type="molecule type" value="Genomic_DNA"/>
</dbReference>
<dbReference type="AlphaFoldDB" id="A0A1F6C4B3"/>
<dbReference type="Proteomes" id="UP000176633">
    <property type="component" value="Unassembled WGS sequence"/>
</dbReference>